<evidence type="ECO:0000313" key="9">
    <source>
        <dbReference type="EMBL" id="QUB38150.1"/>
    </source>
</evidence>
<keyword evidence="2 6" id="KW-0547">Nucleotide-binding</keyword>
<evidence type="ECO:0000256" key="6">
    <source>
        <dbReference type="PROSITE-ProRule" id="PRU00409"/>
    </source>
</evidence>
<reference evidence="9 10" key="2">
    <citation type="submission" date="2021-03" db="EMBL/GenBank/DDBJ databases">
        <title>Human Oral Microbial Genomes.</title>
        <authorList>
            <person name="Johnston C.D."/>
            <person name="Chen T."/>
            <person name="Dewhirst F.E."/>
        </authorList>
    </citation>
    <scope>NUCLEOTIDE SEQUENCE [LARGE SCALE GENOMIC DNA]</scope>
    <source>
        <strain evidence="9 10">CCUG 66490</strain>
    </source>
</reference>
<accession>A0A9X0WQ53</accession>
<evidence type="ECO:0000256" key="1">
    <source>
        <dbReference type="ARBA" id="ARBA00022598"/>
    </source>
</evidence>
<dbReference type="PROSITE" id="PS50975">
    <property type="entry name" value="ATP_GRASP"/>
    <property type="match status" value="1"/>
</dbReference>
<dbReference type="GO" id="GO:0004087">
    <property type="term" value="F:carbamoyl-phosphate synthase (ammonia) activity"/>
    <property type="evidence" value="ECO:0007669"/>
    <property type="project" value="UniProtKB-EC"/>
</dbReference>
<dbReference type="GO" id="GO:0004088">
    <property type="term" value="F:carbamoyl-phosphate synthase (glutamine-hydrolyzing) activity"/>
    <property type="evidence" value="ECO:0007669"/>
    <property type="project" value="TreeGrafter"/>
</dbReference>
<dbReference type="EC" id="6.3.4.16" evidence="4"/>
<dbReference type="SUPFAM" id="SSF48108">
    <property type="entry name" value="Carbamoyl phosphate synthetase, large subunit connection domain"/>
    <property type="match status" value="1"/>
</dbReference>
<evidence type="ECO:0000256" key="2">
    <source>
        <dbReference type="ARBA" id="ARBA00022741"/>
    </source>
</evidence>
<dbReference type="AlphaFoldDB" id="A0A9X0WQ53"/>
<dbReference type="GO" id="GO:0006541">
    <property type="term" value="P:glutamine metabolic process"/>
    <property type="evidence" value="ECO:0007669"/>
    <property type="project" value="TreeGrafter"/>
</dbReference>
<dbReference type="PANTHER" id="PTHR11405">
    <property type="entry name" value="CARBAMOYLTRANSFERASE FAMILY MEMBER"/>
    <property type="match status" value="1"/>
</dbReference>
<gene>
    <name evidence="8" type="ORF">BTU61_09760</name>
    <name evidence="9" type="ORF">J4854_06220</name>
</gene>
<dbReference type="Gene3D" id="3.30.470.20">
    <property type="entry name" value="ATP-grasp fold, B domain"/>
    <property type="match status" value="1"/>
</dbReference>
<dbReference type="InterPro" id="IPR005479">
    <property type="entry name" value="CPAse_ATP-bd"/>
</dbReference>
<reference evidence="8" key="1">
    <citation type="submission" date="2016-12" db="EMBL/GenBank/DDBJ databases">
        <title>Draft genome of Streptococcus lactarius CCUG 66490T type strain.</title>
        <authorList>
            <person name="Salva-Serra F."/>
            <person name="Engstrom-Jakobsson H."/>
            <person name="Thorell K."/>
            <person name="Gomila M."/>
            <person name="Gonzales-Siles L."/>
            <person name="Busquets A."/>
            <person name="Jaen-Luchoro D."/>
            <person name="Karlsson R."/>
            <person name="Kristiansson E."/>
            <person name="Moore E."/>
        </authorList>
    </citation>
    <scope>NUCLEOTIDE SEQUENCE</scope>
    <source>
        <strain evidence="8">CCUG 66490</strain>
    </source>
</reference>
<evidence type="ECO:0000259" key="7">
    <source>
        <dbReference type="PROSITE" id="PS50975"/>
    </source>
</evidence>
<comment type="catalytic activity">
    <reaction evidence="5">
        <text>hydrogencarbonate + NH4(+) + 2 ATP = carbamoyl phosphate + 2 ADP + phosphate + 2 H(+)</text>
        <dbReference type="Rhea" id="RHEA:18029"/>
        <dbReference type="ChEBI" id="CHEBI:15378"/>
        <dbReference type="ChEBI" id="CHEBI:17544"/>
        <dbReference type="ChEBI" id="CHEBI:28938"/>
        <dbReference type="ChEBI" id="CHEBI:30616"/>
        <dbReference type="ChEBI" id="CHEBI:43474"/>
        <dbReference type="ChEBI" id="CHEBI:58228"/>
        <dbReference type="ChEBI" id="CHEBI:456216"/>
        <dbReference type="EC" id="6.3.4.16"/>
    </reaction>
</comment>
<evidence type="ECO:0000313" key="10">
    <source>
        <dbReference type="Proteomes" id="UP000676511"/>
    </source>
</evidence>
<evidence type="ECO:0000256" key="3">
    <source>
        <dbReference type="ARBA" id="ARBA00022840"/>
    </source>
</evidence>
<evidence type="ECO:0000313" key="8">
    <source>
        <dbReference type="EMBL" id="MBK4780472.1"/>
    </source>
</evidence>
<keyword evidence="1" id="KW-0436">Ligase</keyword>
<keyword evidence="10" id="KW-1185">Reference proteome</keyword>
<proteinExistence type="predicted"/>
<dbReference type="PRINTS" id="PR00098">
    <property type="entry name" value="CPSASE"/>
</dbReference>
<dbReference type="GO" id="GO:0005524">
    <property type="term" value="F:ATP binding"/>
    <property type="evidence" value="ECO:0007669"/>
    <property type="project" value="UniProtKB-UniRule"/>
</dbReference>
<dbReference type="InterPro" id="IPR011761">
    <property type="entry name" value="ATP-grasp"/>
</dbReference>
<dbReference type="InterPro" id="IPR036897">
    <property type="entry name" value="CarbamoylP_synth_lsu_oligo_sf"/>
</dbReference>
<organism evidence="8 11">
    <name type="scientific">Streptococcus lactarius</name>
    <dbReference type="NCBI Taxonomy" id="684066"/>
    <lineage>
        <taxon>Bacteria</taxon>
        <taxon>Bacillati</taxon>
        <taxon>Bacillota</taxon>
        <taxon>Bacilli</taxon>
        <taxon>Lactobacillales</taxon>
        <taxon>Streptococcaceae</taxon>
        <taxon>Streptococcus</taxon>
    </lineage>
</organism>
<evidence type="ECO:0000256" key="4">
    <source>
        <dbReference type="ARBA" id="ARBA00044063"/>
    </source>
</evidence>
<dbReference type="Gene3D" id="1.10.1030.10">
    <property type="entry name" value="Carbamoyl-phosphate synthetase, large subunit oligomerisation domain"/>
    <property type="match status" value="1"/>
</dbReference>
<dbReference type="Pfam" id="PF02786">
    <property type="entry name" value="CPSase_L_D2"/>
    <property type="match status" value="1"/>
</dbReference>
<dbReference type="Proteomes" id="UP001138780">
    <property type="component" value="Unassembled WGS sequence"/>
</dbReference>
<dbReference type="EMBL" id="MRXX01000015">
    <property type="protein sequence ID" value="MBK4780472.1"/>
    <property type="molecule type" value="Genomic_DNA"/>
</dbReference>
<dbReference type="RefSeq" id="WP_200773350.1">
    <property type="nucleotide sequence ID" value="NZ_CP072329.1"/>
</dbReference>
<evidence type="ECO:0000256" key="5">
    <source>
        <dbReference type="ARBA" id="ARBA00047359"/>
    </source>
</evidence>
<evidence type="ECO:0000313" key="11">
    <source>
        <dbReference type="Proteomes" id="UP001138780"/>
    </source>
</evidence>
<dbReference type="PANTHER" id="PTHR11405:SF53">
    <property type="entry name" value="CARBAMOYL-PHOSPHATE SYNTHASE [AMMONIA], MITOCHONDRIAL"/>
    <property type="match status" value="1"/>
</dbReference>
<dbReference type="SMART" id="SM01096">
    <property type="entry name" value="CPSase_L_D3"/>
    <property type="match status" value="1"/>
</dbReference>
<dbReference type="GO" id="GO:0046872">
    <property type="term" value="F:metal ion binding"/>
    <property type="evidence" value="ECO:0007669"/>
    <property type="project" value="InterPro"/>
</dbReference>
<dbReference type="GO" id="GO:0005737">
    <property type="term" value="C:cytoplasm"/>
    <property type="evidence" value="ECO:0007669"/>
    <property type="project" value="TreeGrafter"/>
</dbReference>
<dbReference type="SUPFAM" id="SSF56059">
    <property type="entry name" value="Glutathione synthetase ATP-binding domain-like"/>
    <property type="match status" value="1"/>
</dbReference>
<keyword evidence="3 6" id="KW-0067">ATP-binding</keyword>
<dbReference type="InterPro" id="IPR005480">
    <property type="entry name" value="CPSase_lsu_oligo"/>
</dbReference>
<protein>
    <recommendedName>
        <fullName evidence="4">carbamoyl-phosphate synthase (ammonia)</fullName>
        <ecNumber evidence="4">6.3.4.16</ecNumber>
    </recommendedName>
</protein>
<sequence length="576" mass="65088">MMKQNQKLLLLCGDSYQDISLLAAVNEAQKLNAKDRNALVLYLGEENAITQEAADIVVACKLKLDALRMTLLSYTGSRLLLAFADKQILNLLFRLEETGFFKEVSITIVGPSLQRYRNFYQQADQRRLFQELGYQVPASALIGSVREAIEFSEGIQFPIMIWPVASKQGQGRKIAHNLDDLCEAVEMGLAVSPSQQCLLEFSTYGFKELDFVVMRDREDNHYLAASIESIDPVGIHSSDSYQFMPAVTLTDREFQNLREAAIHISRYLKLTGAISIKFALDPTSYAFYILEVNPFASDSISMASMGLGYSLFEQGVQLQLGRSLEHLPHPLLKDLKAVYEPSLDYIFFKIPIFSDAAKNARLNTQIHSYGAVYGFGKRIDEAYQQALETLKDKNLLTIFPEEMSDDELIQKIARHMPHRLFYILEALKRGFEFEELLDLSKLAPVYLQVLANLVELEKGVEADTSPAFLPVEPSAGLYEVKAGAAYYLTHNGTNESFGLNAACVLVDDLEIRDERFYQKVRKQVKEKGQQVILLTNRPFTESLADKVYYLPINETSLKLIQTIDQVKDIIKLSTIQ</sequence>
<dbReference type="InterPro" id="IPR005483">
    <property type="entry name" value="CPSase_dom"/>
</dbReference>
<dbReference type="Proteomes" id="UP000676511">
    <property type="component" value="Chromosome"/>
</dbReference>
<dbReference type="EMBL" id="CP072329">
    <property type="protein sequence ID" value="QUB38150.1"/>
    <property type="molecule type" value="Genomic_DNA"/>
</dbReference>
<name>A0A9X0WQ53_9STRE</name>
<dbReference type="Pfam" id="PF02787">
    <property type="entry name" value="CPSase_L_D3"/>
    <property type="match status" value="1"/>
</dbReference>
<feature type="domain" description="ATP-grasp" evidence="7">
    <location>
        <begin position="126"/>
        <end position="320"/>
    </location>
</feature>